<comment type="caution">
    <text evidence="1">The sequence shown here is derived from an EMBL/GenBank/DDBJ whole genome shotgun (WGS) entry which is preliminary data.</text>
</comment>
<reference evidence="1" key="1">
    <citation type="submission" date="2021-08" db="EMBL/GenBank/DDBJ databases">
        <title>The first chromosome-level gecko genome reveals the dynamic sex chromosomes of Neotropical dwarf geckos (Sphaerodactylidae: Sphaerodactylus).</title>
        <authorList>
            <person name="Pinto B.J."/>
            <person name="Keating S.E."/>
            <person name="Gamble T."/>
        </authorList>
    </citation>
    <scope>NUCLEOTIDE SEQUENCE</scope>
    <source>
        <strain evidence="1">TG3544</strain>
    </source>
</reference>
<name>A0ACB8F191_9SAUR</name>
<keyword evidence="2" id="KW-1185">Reference proteome</keyword>
<evidence type="ECO:0000313" key="1">
    <source>
        <dbReference type="EMBL" id="KAH7998891.1"/>
    </source>
</evidence>
<evidence type="ECO:0000313" key="2">
    <source>
        <dbReference type="Proteomes" id="UP000827872"/>
    </source>
</evidence>
<proteinExistence type="predicted"/>
<dbReference type="EMBL" id="CM037618">
    <property type="protein sequence ID" value="KAH7998891.1"/>
    <property type="molecule type" value="Genomic_DNA"/>
</dbReference>
<accession>A0ACB8F191</accession>
<dbReference type="Proteomes" id="UP000827872">
    <property type="component" value="Linkage Group LG05"/>
</dbReference>
<gene>
    <name evidence="1" type="ORF">K3G42_002563</name>
</gene>
<sequence>MSKSSRRIHDHDVLLAADPCHRVHGAGGGGGFPRHARGSRRPPPALVTAWLEKRPLKPSERQNVQPPTHPALSNPLCQRTVPLSPDHQPDCQRSSLPQTFFSPGFLEVDPG</sequence>
<organism evidence="1 2">
    <name type="scientific">Sphaerodactylus townsendi</name>
    <dbReference type="NCBI Taxonomy" id="933632"/>
    <lineage>
        <taxon>Eukaryota</taxon>
        <taxon>Metazoa</taxon>
        <taxon>Chordata</taxon>
        <taxon>Craniata</taxon>
        <taxon>Vertebrata</taxon>
        <taxon>Euteleostomi</taxon>
        <taxon>Lepidosauria</taxon>
        <taxon>Squamata</taxon>
        <taxon>Bifurcata</taxon>
        <taxon>Gekkota</taxon>
        <taxon>Sphaerodactylidae</taxon>
        <taxon>Sphaerodactylus</taxon>
    </lineage>
</organism>
<protein>
    <submittedName>
        <fullName evidence="1">Uncharacterized protein</fullName>
    </submittedName>
</protein>